<evidence type="ECO:0000313" key="2">
    <source>
        <dbReference type="Proteomes" id="UP000029380"/>
    </source>
</evidence>
<gene>
    <name evidence="1" type="ORF">TMUPMC115_1305</name>
</gene>
<dbReference type="RefSeq" id="WP_231556778.1">
    <property type="nucleotide sequence ID" value="NZ_JPVU01000141.1"/>
</dbReference>
<reference evidence="1 2" key="1">
    <citation type="submission" date="2014-08" db="EMBL/GenBank/DDBJ databases">
        <title>Genome sequence of Tetragenococcus muriaticus.</title>
        <authorList>
            <person name="Chuea-nongthon C."/>
            <person name="Rodtong S."/>
            <person name="Yongsawatdigul J."/>
            <person name="Steele J.L."/>
            <person name="Liu X.-y."/>
            <person name="Speers J."/>
            <person name="Glasner J.D."/>
            <person name="Neeno-Eckwall E.C."/>
        </authorList>
    </citation>
    <scope>NUCLEOTIDE SEQUENCE [LARGE SCALE GENOMIC DNA]</scope>
    <source>
        <strain evidence="1 2">PMC-11-5</strain>
    </source>
</reference>
<sequence>MEYPQIKDKIATFFNSYEQQMNSSLAGEEDLETIVNFYTEEFIAANPTGVKTGENNDQLKEAMDKGYEYYRLIGTKEMKCQSIDIIPLDEQHAVATTHWKAVYLKEGSEVVIPFTSNYLIQFRNGEPKIFGWVTGDETRVLRDNGII</sequence>
<dbReference type="SUPFAM" id="SSF54427">
    <property type="entry name" value="NTF2-like"/>
    <property type="match status" value="1"/>
</dbReference>
<comment type="caution">
    <text evidence="1">The sequence shown here is derived from an EMBL/GenBank/DDBJ whole genome shotgun (WGS) entry which is preliminary data.</text>
</comment>
<dbReference type="Proteomes" id="UP000029380">
    <property type="component" value="Unassembled WGS sequence"/>
</dbReference>
<dbReference type="PATRIC" id="fig|1302649.3.peg.1309"/>
<dbReference type="AlphaFoldDB" id="A0A091C4E6"/>
<accession>A0A091C4E6</accession>
<organism evidence="1 2">
    <name type="scientific">Tetragenococcus muriaticus PMC-11-5</name>
    <dbReference type="NCBI Taxonomy" id="1302649"/>
    <lineage>
        <taxon>Bacteria</taxon>
        <taxon>Bacillati</taxon>
        <taxon>Bacillota</taxon>
        <taxon>Bacilli</taxon>
        <taxon>Lactobacillales</taxon>
        <taxon>Enterococcaceae</taxon>
        <taxon>Tetragenococcus</taxon>
    </lineage>
</organism>
<dbReference type="InterPro" id="IPR032710">
    <property type="entry name" value="NTF2-like_dom_sf"/>
</dbReference>
<proteinExistence type="predicted"/>
<protein>
    <recommendedName>
        <fullName evidence="3">DUF4440 domain-containing protein</fullName>
    </recommendedName>
</protein>
<evidence type="ECO:0008006" key="3">
    <source>
        <dbReference type="Google" id="ProtNLM"/>
    </source>
</evidence>
<dbReference type="Gene3D" id="3.10.450.50">
    <property type="match status" value="1"/>
</dbReference>
<evidence type="ECO:0000313" key="1">
    <source>
        <dbReference type="EMBL" id="KFN91555.1"/>
    </source>
</evidence>
<name>A0A091C4E6_9ENTE</name>
<dbReference type="EMBL" id="JPVU01000141">
    <property type="protein sequence ID" value="KFN91555.1"/>
    <property type="molecule type" value="Genomic_DNA"/>
</dbReference>